<dbReference type="PANTHER" id="PTHR36595:SF1">
    <property type="entry name" value="TRANSMEMBRANE PROTEIN"/>
    <property type="match status" value="1"/>
</dbReference>
<protein>
    <submittedName>
        <fullName evidence="3">Uncharacterized protein</fullName>
    </submittedName>
</protein>
<dbReference type="AlphaFoldDB" id="A0AA88D475"/>
<accession>A0AA88D475</accession>
<dbReference type="PANTHER" id="PTHR36595">
    <property type="entry name" value="TRANSMEMBRANE PROTEIN"/>
    <property type="match status" value="1"/>
</dbReference>
<keyword evidence="2" id="KW-1133">Transmembrane helix</keyword>
<feature type="region of interest" description="Disordered" evidence="1">
    <location>
        <begin position="77"/>
        <end position="115"/>
    </location>
</feature>
<comment type="caution">
    <text evidence="3">The sequence shown here is derived from an EMBL/GenBank/DDBJ whole genome shotgun (WGS) entry which is preliminary data.</text>
</comment>
<name>A0AA88D475_FICCA</name>
<evidence type="ECO:0000313" key="3">
    <source>
        <dbReference type="EMBL" id="GMN40902.1"/>
    </source>
</evidence>
<sequence>MLDVTLDLITQTASSSLLAFCFCNLIIVIILVGSKPGSEFNQERSHASTSIPLSAVATANTSEKEVLVIPKDKNREEKSELVAVNEVSSAQNAVRDDNDNEDKEDEDDGGDDELRKRVEEFIEKVNRGWKAELSKTSHLV</sequence>
<dbReference type="Proteomes" id="UP001187192">
    <property type="component" value="Unassembled WGS sequence"/>
</dbReference>
<proteinExistence type="predicted"/>
<dbReference type="EMBL" id="BTGU01000012">
    <property type="protein sequence ID" value="GMN40902.1"/>
    <property type="molecule type" value="Genomic_DNA"/>
</dbReference>
<feature type="transmembrane region" description="Helical" evidence="2">
    <location>
        <begin position="12"/>
        <end position="34"/>
    </location>
</feature>
<keyword evidence="2" id="KW-0812">Transmembrane</keyword>
<reference evidence="3" key="1">
    <citation type="submission" date="2023-07" db="EMBL/GenBank/DDBJ databases">
        <title>draft genome sequence of fig (Ficus carica).</title>
        <authorList>
            <person name="Takahashi T."/>
            <person name="Nishimura K."/>
        </authorList>
    </citation>
    <scope>NUCLEOTIDE SEQUENCE</scope>
</reference>
<organism evidence="3 4">
    <name type="scientific">Ficus carica</name>
    <name type="common">Common fig</name>
    <dbReference type="NCBI Taxonomy" id="3494"/>
    <lineage>
        <taxon>Eukaryota</taxon>
        <taxon>Viridiplantae</taxon>
        <taxon>Streptophyta</taxon>
        <taxon>Embryophyta</taxon>
        <taxon>Tracheophyta</taxon>
        <taxon>Spermatophyta</taxon>
        <taxon>Magnoliopsida</taxon>
        <taxon>eudicotyledons</taxon>
        <taxon>Gunneridae</taxon>
        <taxon>Pentapetalae</taxon>
        <taxon>rosids</taxon>
        <taxon>fabids</taxon>
        <taxon>Rosales</taxon>
        <taxon>Moraceae</taxon>
        <taxon>Ficeae</taxon>
        <taxon>Ficus</taxon>
    </lineage>
</organism>
<evidence type="ECO:0000313" key="4">
    <source>
        <dbReference type="Proteomes" id="UP001187192"/>
    </source>
</evidence>
<evidence type="ECO:0000256" key="1">
    <source>
        <dbReference type="SAM" id="MobiDB-lite"/>
    </source>
</evidence>
<evidence type="ECO:0000256" key="2">
    <source>
        <dbReference type="SAM" id="Phobius"/>
    </source>
</evidence>
<keyword evidence="4" id="KW-1185">Reference proteome</keyword>
<gene>
    <name evidence="3" type="ORF">TIFTF001_010127</name>
</gene>
<keyword evidence="2" id="KW-0472">Membrane</keyword>
<feature type="compositionally biased region" description="Acidic residues" evidence="1">
    <location>
        <begin position="98"/>
        <end position="111"/>
    </location>
</feature>